<dbReference type="EMBL" id="CACVBM020001303">
    <property type="protein sequence ID" value="CAA7044521.1"/>
    <property type="molecule type" value="Genomic_DNA"/>
</dbReference>
<protein>
    <submittedName>
        <fullName evidence="1">Uncharacterized protein</fullName>
    </submittedName>
</protein>
<gene>
    <name evidence="1" type="ORF">MERR_LOCUS31756</name>
</gene>
<accession>A0A6D2K9R6</accession>
<reference evidence="1" key="1">
    <citation type="submission" date="2020-01" db="EMBL/GenBank/DDBJ databases">
        <authorList>
            <person name="Mishra B."/>
        </authorList>
    </citation>
    <scope>NUCLEOTIDE SEQUENCE [LARGE SCALE GENOMIC DNA]</scope>
</reference>
<name>A0A6D2K9R6_9BRAS</name>
<keyword evidence="2" id="KW-1185">Reference proteome</keyword>
<evidence type="ECO:0000313" key="2">
    <source>
        <dbReference type="Proteomes" id="UP000467841"/>
    </source>
</evidence>
<sequence length="114" mass="13098">MRGVRTWCMDAAQLDTTRKKEEVILKTSLTIRSSSWLLLDRVEAWPVELVNSTGWSSRWSSWSSRWLPPSSFAYPVELRPCTKSFLAPHVPYAPKCSKRPIPRTKHACMYANAT</sequence>
<proteinExistence type="predicted"/>
<organism evidence="1 2">
    <name type="scientific">Microthlaspi erraticum</name>
    <dbReference type="NCBI Taxonomy" id="1685480"/>
    <lineage>
        <taxon>Eukaryota</taxon>
        <taxon>Viridiplantae</taxon>
        <taxon>Streptophyta</taxon>
        <taxon>Embryophyta</taxon>
        <taxon>Tracheophyta</taxon>
        <taxon>Spermatophyta</taxon>
        <taxon>Magnoliopsida</taxon>
        <taxon>eudicotyledons</taxon>
        <taxon>Gunneridae</taxon>
        <taxon>Pentapetalae</taxon>
        <taxon>rosids</taxon>
        <taxon>malvids</taxon>
        <taxon>Brassicales</taxon>
        <taxon>Brassicaceae</taxon>
        <taxon>Coluteocarpeae</taxon>
        <taxon>Microthlaspi</taxon>
    </lineage>
</organism>
<dbReference type="Proteomes" id="UP000467841">
    <property type="component" value="Unassembled WGS sequence"/>
</dbReference>
<comment type="caution">
    <text evidence="1">The sequence shown here is derived from an EMBL/GenBank/DDBJ whole genome shotgun (WGS) entry which is preliminary data.</text>
</comment>
<dbReference type="AlphaFoldDB" id="A0A6D2K9R6"/>
<evidence type="ECO:0000313" key="1">
    <source>
        <dbReference type="EMBL" id="CAA7044521.1"/>
    </source>
</evidence>